<dbReference type="RefSeq" id="WP_147212738.1">
    <property type="nucleotide sequence ID" value="NZ_JBHTNN010000011.1"/>
</dbReference>
<evidence type="ECO:0000256" key="12">
    <source>
        <dbReference type="ARBA" id="ARBA00022842"/>
    </source>
</evidence>
<evidence type="ECO:0000256" key="15">
    <source>
        <dbReference type="ARBA" id="ARBA00023065"/>
    </source>
</evidence>
<feature type="transmembrane region" description="Helical" evidence="19">
    <location>
        <begin position="9"/>
        <end position="27"/>
    </location>
</feature>
<dbReference type="PANTHER" id="PTHR48085">
    <property type="entry name" value="CADMIUM/ZINC-TRANSPORTING ATPASE HMA2-RELATED"/>
    <property type="match status" value="1"/>
</dbReference>
<dbReference type="NCBIfam" id="TIGR01512">
    <property type="entry name" value="ATPase-IB2_Cd"/>
    <property type="match status" value="1"/>
</dbReference>
<dbReference type="GO" id="GO:0005886">
    <property type="term" value="C:plasma membrane"/>
    <property type="evidence" value="ECO:0007669"/>
    <property type="project" value="UniProtKB-SubCell"/>
</dbReference>
<keyword evidence="10" id="KW-0862">Zinc</keyword>
<comment type="subcellular location">
    <subcellularLocation>
        <location evidence="1">Cell membrane</location>
        <topology evidence="1">Multi-pass membrane protein</topology>
    </subcellularLocation>
</comment>
<dbReference type="InterPro" id="IPR044492">
    <property type="entry name" value="P_typ_ATPase_HD_dom"/>
</dbReference>
<dbReference type="InterPro" id="IPR023298">
    <property type="entry name" value="ATPase_P-typ_TM_dom_sf"/>
</dbReference>
<dbReference type="Gene3D" id="3.40.50.1000">
    <property type="entry name" value="HAD superfamily/HAD-like"/>
    <property type="match status" value="1"/>
</dbReference>
<sequence length="636" mass="69143">MSKKEKRRLLRILIASAGFVAAFISNLDGLSEFLVFFIPYLIVGGDILWKAARNIIRGQVFDENFLMSIATIGAFCLGEYPEGIAVMLFFQVGELFQSYAVSRSRRSISELMDIRPDHANVLRNGEMIQVDPEEVQINESIVVKPGERIPLDGIITDGFSTIDTSALTGESAPRDAQKGEEVISGCINQTGKLTVQVNKEYGQSTVAKILELVENASDKKSKSENFITKFARYYTPFVFFAALILAIIPPLVMGQPFDIWIERALIFLVISCPCALVISVPLSFFGGIGGASKSGVLVKGSNYLEALANTEMVVFDKTGTLTKGNFIVSEIYSKKMSNQELLELAAYAEDYSNHPIAQSIKQAFGKTIDSSRIKDIEEVAGHGVKSVIDGKVVFAGNAKLMKREHISYNERKLVGTAVHIAVNNEYMGYILVEDEIKQDAPHAITALKSAGITQTVMLTGDADSVGKKVATKLKLDKVYTELLPADKVEYVEELMKQKNEKRSLAFVGDGINDAPVLARADIGIAMGGLGSDAAIEAADVVIMTDEPSKIATVMKISKKTLRIAKQNIVFALGVKGIVLIMGAIGMATMWAAVFADVGVSVLAILNAIRALNIKKFNTPVQFSQNQEEGNRKGIVA</sequence>
<reference evidence="21 22" key="1">
    <citation type="submission" date="2019-07" db="EMBL/GenBank/DDBJ databases">
        <title>Whole genome shotgun sequence of Oceanobacillus sojae NBRC 105379.</title>
        <authorList>
            <person name="Hosoyama A."/>
            <person name="Uohara A."/>
            <person name="Ohji S."/>
            <person name="Ichikawa N."/>
        </authorList>
    </citation>
    <scope>NUCLEOTIDE SEQUENCE [LARGE SCALE GENOMIC DNA]</scope>
    <source>
        <strain evidence="21 22">NBRC 105379</strain>
    </source>
</reference>
<evidence type="ECO:0000256" key="6">
    <source>
        <dbReference type="ARBA" id="ARBA00022553"/>
    </source>
</evidence>
<keyword evidence="5" id="KW-0104">Cadmium</keyword>
<evidence type="ECO:0000256" key="5">
    <source>
        <dbReference type="ARBA" id="ARBA00022539"/>
    </source>
</evidence>
<feature type="transmembrane region" description="Helical" evidence="19">
    <location>
        <begin position="590"/>
        <end position="608"/>
    </location>
</feature>
<evidence type="ECO:0000313" key="21">
    <source>
        <dbReference type="EMBL" id="GEN89873.1"/>
    </source>
</evidence>
<keyword evidence="16 19" id="KW-0472">Membrane</keyword>
<feature type="domain" description="P-type ATPase A" evidence="20">
    <location>
        <begin position="115"/>
        <end position="214"/>
    </location>
</feature>
<comment type="catalytic activity">
    <reaction evidence="17">
        <text>Zn(2+)(in) + ATP + H2O = Zn(2+)(out) + ADP + phosphate + H(+)</text>
        <dbReference type="Rhea" id="RHEA:20621"/>
        <dbReference type="ChEBI" id="CHEBI:15377"/>
        <dbReference type="ChEBI" id="CHEBI:15378"/>
        <dbReference type="ChEBI" id="CHEBI:29105"/>
        <dbReference type="ChEBI" id="CHEBI:30616"/>
        <dbReference type="ChEBI" id="CHEBI:43474"/>
        <dbReference type="ChEBI" id="CHEBI:456216"/>
        <dbReference type="EC" id="7.2.2.12"/>
    </reaction>
</comment>
<feature type="transmembrane region" description="Helical" evidence="19">
    <location>
        <begin position="264"/>
        <end position="285"/>
    </location>
</feature>
<dbReference type="FunFam" id="2.70.150.10:FF:000002">
    <property type="entry name" value="Copper-transporting ATPase 1, putative"/>
    <property type="match status" value="1"/>
</dbReference>
<keyword evidence="8 19" id="KW-0479">Metal-binding</keyword>
<dbReference type="AlphaFoldDB" id="A0A511ZQZ5"/>
<keyword evidence="7 19" id="KW-0812">Transmembrane</keyword>
<keyword evidence="3" id="KW-0813">Transport</keyword>
<evidence type="ECO:0000256" key="17">
    <source>
        <dbReference type="ARBA" id="ARBA00047308"/>
    </source>
</evidence>
<dbReference type="SFLD" id="SFLDF00027">
    <property type="entry name" value="p-type_atpase"/>
    <property type="match status" value="1"/>
</dbReference>
<evidence type="ECO:0000256" key="7">
    <source>
        <dbReference type="ARBA" id="ARBA00022692"/>
    </source>
</evidence>
<evidence type="ECO:0000256" key="3">
    <source>
        <dbReference type="ARBA" id="ARBA00022448"/>
    </source>
</evidence>
<dbReference type="GO" id="GO:0016887">
    <property type="term" value="F:ATP hydrolysis activity"/>
    <property type="evidence" value="ECO:0007669"/>
    <property type="project" value="InterPro"/>
</dbReference>
<dbReference type="SFLD" id="SFLDG00002">
    <property type="entry name" value="C1.7:_P-type_atpase_like"/>
    <property type="match status" value="1"/>
</dbReference>
<keyword evidence="14 19" id="KW-1133">Transmembrane helix</keyword>
<dbReference type="CDD" id="cd07548">
    <property type="entry name" value="P-type_ATPase-Cd_Zn_Co_like"/>
    <property type="match status" value="1"/>
</dbReference>
<dbReference type="InterPro" id="IPR008250">
    <property type="entry name" value="ATPase_P-typ_transduc_dom_A_sf"/>
</dbReference>
<comment type="caution">
    <text evidence="21">The sequence shown here is derived from an EMBL/GenBank/DDBJ whole genome shotgun (WGS) entry which is preliminary data.</text>
</comment>
<name>A0A511ZQZ5_9BACI</name>
<dbReference type="InterPro" id="IPR036412">
    <property type="entry name" value="HAD-like_sf"/>
</dbReference>
<dbReference type="Proteomes" id="UP000321558">
    <property type="component" value="Unassembled WGS sequence"/>
</dbReference>
<keyword evidence="11 19" id="KW-0067">ATP-binding</keyword>
<keyword evidence="15" id="KW-0406">Ion transport</keyword>
<dbReference type="Pfam" id="PF00122">
    <property type="entry name" value="E1-E2_ATPase"/>
    <property type="match status" value="1"/>
</dbReference>
<organism evidence="21 22">
    <name type="scientific">Oceanobacillus sojae</name>
    <dbReference type="NCBI Taxonomy" id="582851"/>
    <lineage>
        <taxon>Bacteria</taxon>
        <taxon>Bacillati</taxon>
        <taxon>Bacillota</taxon>
        <taxon>Bacilli</taxon>
        <taxon>Bacillales</taxon>
        <taxon>Bacillaceae</taxon>
        <taxon>Oceanobacillus</taxon>
    </lineage>
</organism>
<dbReference type="InterPro" id="IPR059000">
    <property type="entry name" value="ATPase_P-type_domA"/>
</dbReference>
<feature type="transmembrane region" description="Helical" evidence="19">
    <location>
        <begin position="567"/>
        <end position="584"/>
    </location>
</feature>
<dbReference type="GO" id="GO:0046872">
    <property type="term" value="F:metal ion binding"/>
    <property type="evidence" value="ECO:0007669"/>
    <property type="project" value="UniProtKB-KW"/>
</dbReference>
<feature type="transmembrane region" description="Helical" evidence="19">
    <location>
        <begin position="230"/>
        <end position="252"/>
    </location>
</feature>
<evidence type="ECO:0000256" key="11">
    <source>
        <dbReference type="ARBA" id="ARBA00022840"/>
    </source>
</evidence>
<dbReference type="NCBIfam" id="TIGR01525">
    <property type="entry name" value="ATPase-IB_hvy"/>
    <property type="match status" value="1"/>
</dbReference>
<dbReference type="SUPFAM" id="SSF81653">
    <property type="entry name" value="Calcium ATPase, transduction domain A"/>
    <property type="match status" value="1"/>
</dbReference>
<protein>
    <submittedName>
        <fullName evidence="21">Cadmium transporter</fullName>
    </submittedName>
</protein>
<dbReference type="InterPro" id="IPR027256">
    <property type="entry name" value="P-typ_ATPase_IB"/>
</dbReference>
<dbReference type="STRING" id="582851.GCA_900162665_03540"/>
<evidence type="ECO:0000313" key="22">
    <source>
        <dbReference type="Proteomes" id="UP000321558"/>
    </source>
</evidence>
<evidence type="ECO:0000259" key="20">
    <source>
        <dbReference type="Pfam" id="PF00122"/>
    </source>
</evidence>
<dbReference type="GO" id="GO:0008551">
    <property type="term" value="F:P-type cadmium transporter activity"/>
    <property type="evidence" value="ECO:0007669"/>
    <property type="project" value="UniProtKB-EC"/>
</dbReference>
<evidence type="ECO:0000256" key="13">
    <source>
        <dbReference type="ARBA" id="ARBA00022967"/>
    </source>
</evidence>
<dbReference type="Gene3D" id="3.40.1110.10">
    <property type="entry name" value="Calcium-transporting ATPase, cytoplasmic domain N"/>
    <property type="match status" value="1"/>
</dbReference>
<gene>
    <name evidence="21" type="ORF">OSO01_46120</name>
</gene>
<keyword evidence="4 19" id="KW-1003">Cell membrane</keyword>
<evidence type="ECO:0000256" key="8">
    <source>
        <dbReference type="ARBA" id="ARBA00022723"/>
    </source>
</evidence>
<dbReference type="PROSITE" id="PS00154">
    <property type="entry name" value="ATPASE_E1_E2"/>
    <property type="match status" value="1"/>
</dbReference>
<keyword evidence="9 19" id="KW-0547">Nucleotide-binding</keyword>
<dbReference type="InterPro" id="IPR023299">
    <property type="entry name" value="ATPase_P-typ_cyto_dom_N"/>
</dbReference>
<dbReference type="InterPro" id="IPR023214">
    <property type="entry name" value="HAD_sf"/>
</dbReference>
<dbReference type="Pfam" id="PF00702">
    <property type="entry name" value="Hydrolase"/>
    <property type="match status" value="1"/>
</dbReference>
<dbReference type="GO" id="GO:0005524">
    <property type="term" value="F:ATP binding"/>
    <property type="evidence" value="ECO:0007669"/>
    <property type="project" value="UniProtKB-UniRule"/>
</dbReference>
<dbReference type="GO" id="GO:0016463">
    <property type="term" value="F:P-type zinc transporter activity"/>
    <property type="evidence" value="ECO:0007669"/>
    <property type="project" value="UniProtKB-EC"/>
</dbReference>
<evidence type="ECO:0000256" key="10">
    <source>
        <dbReference type="ARBA" id="ARBA00022833"/>
    </source>
</evidence>
<comment type="similarity">
    <text evidence="2 19">Belongs to the cation transport ATPase (P-type) (TC 3.A.3) family. Type IB subfamily.</text>
</comment>
<evidence type="ECO:0000256" key="1">
    <source>
        <dbReference type="ARBA" id="ARBA00004651"/>
    </source>
</evidence>
<evidence type="ECO:0000256" key="19">
    <source>
        <dbReference type="RuleBase" id="RU362081"/>
    </source>
</evidence>
<evidence type="ECO:0000256" key="4">
    <source>
        <dbReference type="ARBA" id="ARBA00022475"/>
    </source>
</evidence>
<evidence type="ECO:0000256" key="14">
    <source>
        <dbReference type="ARBA" id="ARBA00022989"/>
    </source>
</evidence>
<evidence type="ECO:0000256" key="9">
    <source>
        <dbReference type="ARBA" id="ARBA00022741"/>
    </source>
</evidence>
<keyword evidence="12" id="KW-0460">Magnesium</keyword>
<dbReference type="SUPFAM" id="SSF56784">
    <property type="entry name" value="HAD-like"/>
    <property type="match status" value="1"/>
</dbReference>
<keyword evidence="6" id="KW-0597">Phosphoprotein</keyword>
<dbReference type="InterPro" id="IPR018303">
    <property type="entry name" value="ATPase_P-typ_P_site"/>
</dbReference>
<dbReference type="PANTHER" id="PTHR48085:SF5">
    <property type="entry name" value="CADMIUM_ZINC-TRANSPORTING ATPASE HMA4-RELATED"/>
    <property type="match status" value="1"/>
</dbReference>
<accession>A0A511ZQZ5</accession>
<comment type="catalytic activity">
    <reaction evidence="18">
        <text>Cd(2+)(in) + ATP + H2O = Cd(2+)(out) + ADP + phosphate + H(+)</text>
        <dbReference type="Rhea" id="RHEA:12132"/>
        <dbReference type="ChEBI" id="CHEBI:15377"/>
        <dbReference type="ChEBI" id="CHEBI:15378"/>
        <dbReference type="ChEBI" id="CHEBI:30616"/>
        <dbReference type="ChEBI" id="CHEBI:43474"/>
        <dbReference type="ChEBI" id="CHEBI:48775"/>
        <dbReference type="ChEBI" id="CHEBI:456216"/>
        <dbReference type="EC" id="7.2.2.21"/>
    </reaction>
</comment>
<dbReference type="NCBIfam" id="TIGR01494">
    <property type="entry name" value="ATPase_P-type"/>
    <property type="match status" value="1"/>
</dbReference>
<dbReference type="OrthoDB" id="9813266at2"/>
<proteinExistence type="inferred from homology"/>
<dbReference type="FunFam" id="3.40.1110.10:FF:000066">
    <property type="entry name" value="Cadmium-translocating P-type ATPase"/>
    <property type="match status" value="1"/>
</dbReference>
<evidence type="ECO:0000256" key="16">
    <source>
        <dbReference type="ARBA" id="ARBA00023136"/>
    </source>
</evidence>
<keyword evidence="13" id="KW-1278">Translocase</keyword>
<evidence type="ECO:0000256" key="18">
    <source>
        <dbReference type="ARBA" id="ARBA00049338"/>
    </source>
</evidence>
<dbReference type="PRINTS" id="PR00119">
    <property type="entry name" value="CATATPASE"/>
</dbReference>
<dbReference type="SUPFAM" id="SSF81665">
    <property type="entry name" value="Calcium ATPase, transmembrane domain M"/>
    <property type="match status" value="1"/>
</dbReference>
<dbReference type="InterPro" id="IPR001757">
    <property type="entry name" value="P_typ_ATPase"/>
</dbReference>
<dbReference type="SFLD" id="SFLDS00003">
    <property type="entry name" value="Haloacid_Dehalogenase"/>
    <property type="match status" value="1"/>
</dbReference>
<keyword evidence="22" id="KW-1185">Reference proteome</keyword>
<dbReference type="Gene3D" id="2.70.150.10">
    <property type="entry name" value="Calcium-transporting ATPase, cytoplasmic transduction domain A"/>
    <property type="match status" value="1"/>
</dbReference>
<feature type="transmembrane region" description="Helical" evidence="19">
    <location>
        <begin position="33"/>
        <end position="49"/>
    </location>
</feature>
<dbReference type="InterPro" id="IPR051014">
    <property type="entry name" value="Cation_Transport_ATPase_IB"/>
</dbReference>
<evidence type="ECO:0000256" key="2">
    <source>
        <dbReference type="ARBA" id="ARBA00006024"/>
    </source>
</evidence>
<dbReference type="EMBL" id="BJYM01000032">
    <property type="protein sequence ID" value="GEN89873.1"/>
    <property type="molecule type" value="Genomic_DNA"/>
</dbReference>